<dbReference type="InterPro" id="IPR035919">
    <property type="entry name" value="EAL_sf"/>
</dbReference>
<feature type="region of interest" description="Disordered" evidence="1">
    <location>
        <begin position="1"/>
        <end position="26"/>
    </location>
</feature>
<keyword evidence="5" id="KW-1185">Reference proteome</keyword>
<dbReference type="Proteomes" id="UP001195903">
    <property type="component" value="Unassembled WGS sequence"/>
</dbReference>
<dbReference type="CDD" id="cd01948">
    <property type="entry name" value="EAL"/>
    <property type="match status" value="1"/>
</dbReference>
<dbReference type="SUPFAM" id="SSF141868">
    <property type="entry name" value="EAL domain-like"/>
    <property type="match status" value="1"/>
</dbReference>
<dbReference type="Gene3D" id="3.20.20.450">
    <property type="entry name" value="EAL domain"/>
    <property type="match status" value="1"/>
</dbReference>
<dbReference type="PANTHER" id="PTHR33121:SF56">
    <property type="entry name" value="SIGNALLING PROTEIN WITH EAL AND C2 DOMAINS"/>
    <property type="match status" value="1"/>
</dbReference>
<dbReference type="RefSeq" id="WP_214507441.1">
    <property type="nucleotide sequence ID" value="NZ_JAHEPS010000004.1"/>
</dbReference>
<evidence type="ECO:0000256" key="2">
    <source>
        <dbReference type="SAM" id="Phobius"/>
    </source>
</evidence>
<evidence type="ECO:0000313" key="5">
    <source>
        <dbReference type="Proteomes" id="UP001195903"/>
    </source>
</evidence>
<dbReference type="EMBL" id="JAHEPS010000004">
    <property type="protein sequence ID" value="MBT1445238.1"/>
    <property type="molecule type" value="Genomic_DNA"/>
</dbReference>
<dbReference type="PROSITE" id="PS50883">
    <property type="entry name" value="EAL"/>
    <property type="match status" value="1"/>
</dbReference>
<dbReference type="PANTHER" id="PTHR33121">
    <property type="entry name" value="CYCLIC DI-GMP PHOSPHODIESTERASE PDEF"/>
    <property type="match status" value="1"/>
</dbReference>
<feature type="domain" description="EAL" evidence="3">
    <location>
        <begin position="285"/>
        <end position="536"/>
    </location>
</feature>
<evidence type="ECO:0000313" key="4">
    <source>
        <dbReference type="EMBL" id="MBT1445238.1"/>
    </source>
</evidence>
<keyword evidence="2" id="KW-0812">Transmembrane</keyword>
<name>A0ABS5V5K0_9GAMM</name>
<dbReference type="SMART" id="SM00052">
    <property type="entry name" value="EAL"/>
    <property type="match status" value="1"/>
</dbReference>
<comment type="caution">
    <text evidence="4">The sequence shown here is derived from an EMBL/GenBank/DDBJ whole genome shotgun (WGS) entry which is preliminary data.</text>
</comment>
<feature type="transmembrane region" description="Helical" evidence="2">
    <location>
        <begin position="261"/>
        <end position="279"/>
    </location>
</feature>
<evidence type="ECO:0000259" key="3">
    <source>
        <dbReference type="PROSITE" id="PS50883"/>
    </source>
</evidence>
<dbReference type="InterPro" id="IPR001633">
    <property type="entry name" value="EAL_dom"/>
</dbReference>
<organism evidence="4 5">
    <name type="scientific">Shewanella jiangmenensis</name>
    <dbReference type="NCBI Taxonomy" id="2837387"/>
    <lineage>
        <taxon>Bacteria</taxon>
        <taxon>Pseudomonadati</taxon>
        <taxon>Pseudomonadota</taxon>
        <taxon>Gammaproteobacteria</taxon>
        <taxon>Alteromonadales</taxon>
        <taxon>Shewanellaceae</taxon>
        <taxon>Shewanella</taxon>
    </lineage>
</organism>
<evidence type="ECO:0000256" key="1">
    <source>
        <dbReference type="SAM" id="MobiDB-lite"/>
    </source>
</evidence>
<proteinExistence type="predicted"/>
<protein>
    <submittedName>
        <fullName evidence="4">EAL domain-containing protein</fullName>
    </submittedName>
</protein>
<reference evidence="4 5" key="1">
    <citation type="submission" date="2021-05" db="EMBL/GenBank/DDBJ databases">
        <title>Shewanella sp. JM162201.</title>
        <authorList>
            <person name="Xu S."/>
            <person name="Li A."/>
        </authorList>
    </citation>
    <scope>NUCLEOTIDE SEQUENCE [LARGE SCALE GENOMIC DNA]</scope>
    <source>
        <strain evidence="4 5">JM162201</strain>
    </source>
</reference>
<accession>A0ABS5V5K0</accession>
<gene>
    <name evidence="4" type="ORF">KJI95_11970</name>
</gene>
<keyword evidence="2" id="KW-1133">Transmembrane helix</keyword>
<dbReference type="InterPro" id="IPR050706">
    <property type="entry name" value="Cyclic-di-GMP_PDE-like"/>
</dbReference>
<sequence length="557" mass="62058">MPRTIQPSTVQPSTVHQANGAASVNSGGPHRHSALMWLGLVLGAVLVTATVSIGYAYWQIAREVDEDLTQLISFIDTRLQTAERSLLELDKLELELCDSPAIERLTEFAFEHPASGIFLTRPNDEHAKVFCTIHGQVSPLQHSRVLARAPLADKPQFELLIVEHLWSGRLRSDLFLDYHGERQYNSVQIPLTDSFAFFEDDNDRERRVVSRLAGEYELTRQGELSEAAQWGQISSESQGWPIQYEAGIGGNRVLHEAMISLPFWLPVGLLTVGLFGYVLRLREEVTAHHFRFHRALDRKEFVGYFQPLVDVRAGKIVGCEVLLRWRKANGAVIPPGHFIPELERSSLIQPVTQQLLTSLGPQLDEILAADPLFRCGVNLVPAQLEQPALGDWLVDFSKTFDCRQLAFEITERLPITDMEAAKHELKRIKALGIEIELDDAGTGYGGAAYLQELTIDVLKIDKLFVDTLVHSPAHTPVLDAYIRLGQSLGLKIIAEGVETEAQSQALLSRGVSLQQGYLFARPLPAAEFVAFYRGWRPQLSGSELSSVSAVRAKKVLP</sequence>
<feature type="transmembrane region" description="Helical" evidence="2">
    <location>
        <begin position="34"/>
        <end position="58"/>
    </location>
</feature>
<keyword evidence="2" id="KW-0472">Membrane</keyword>
<dbReference type="Pfam" id="PF00563">
    <property type="entry name" value="EAL"/>
    <property type="match status" value="1"/>
</dbReference>